<protein>
    <submittedName>
        <fullName evidence="4">Extracellular solute-binding protein, family 3</fullName>
    </submittedName>
</protein>
<gene>
    <name evidence="4" type="ORF">SAMN02745887_01048</name>
</gene>
<feature type="domain" description="Solute-binding protein family 3/N-terminal" evidence="3">
    <location>
        <begin position="30"/>
        <end position="242"/>
    </location>
</feature>
<dbReference type="Gene3D" id="3.40.190.10">
    <property type="entry name" value="Periplasmic binding protein-like II"/>
    <property type="match status" value="2"/>
</dbReference>
<keyword evidence="5" id="KW-1185">Reference proteome</keyword>
<feature type="chain" id="PRO_5012205142" evidence="2">
    <location>
        <begin position="20"/>
        <end position="259"/>
    </location>
</feature>
<dbReference type="SUPFAM" id="SSF53850">
    <property type="entry name" value="Periplasmic binding protein-like II"/>
    <property type="match status" value="1"/>
</dbReference>
<dbReference type="Pfam" id="PF00497">
    <property type="entry name" value="SBP_bac_3"/>
    <property type="match status" value="1"/>
</dbReference>
<organism evidence="4 5">
    <name type="scientific">Chitinimonas taiwanensis DSM 18899</name>
    <dbReference type="NCBI Taxonomy" id="1121279"/>
    <lineage>
        <taxon>Bacteria</taxon>
        <taxon>Pseudomonadati</taxon>
        <taxon>Pseudomonadota</taxon>
        <taxon>Betaproteobacteria</taxon>
        <taxon>Neisseriales</taxon>
        <taxon>Chitinibacteraceae</taxon>
        <taxon>Chitinimonas</taxon>
    </lineage>
</organism>
<keyword evidence="1 2" id="KW-0732">Signal</keyword>
<evidence type="ECO:0000256" key="2">
    <source>
        <dbReference type="SAM" id="SignalP"/>
    </source>
</evidence>
<feature type="signal peptide" evidence="2">
    <location>
        <begin position="1"/>
        <end position="19"/>
    </location>
</feature>
<dbReference type="PANTHER" id="PTHR35936:SF25">
    <property type="entry name" value="ABC TRANSPORTER SUBSTRATE-BINDING PROTEIN"/>
    <property type="match status" value="1"/>
</dbReference>
<dbReference type="PANTHER" id="PTHR35936">
    <property type="entry name" value="MEMBRANE-BOUND LYTIC MUREIN TRANSGLYCOSYLASE F"/>
    <property type="match status" value="1"/>
</dbReference>
<dbReference type="InterPro" id="IPR001638">
    <property type="entry name" value="Solute-binding_3/MltF_N"/>
</dbReference>
<dbReference type="STRING" id="1121279.SAMN02745887_01048"/>
<reference evidence="4 5" key="1">
    <citation type="submission" date="2016-11" db="EMBL/GenBank/DDBJ databases">
        <authorList>
            <person name="Jaros S."/>
            <person name="Januszkiewicz K."/>
            <person name="Wedrychowicz H."/>
        </authorList>
    </citation>
    <scope>NUCLEOTIDE SEQUENCE [LARGE SCALE GENOMIC DNA]</scope>
    <source>
        <strain evidence="4 5">DSM 18899</strain>
    </source>
</reference>
<evidence type="ECO:0000313" key="5">
    <source>
        <dbReference type="Proteomes" id="UP000186513"/>
    </source>
</evidence>
<evidence type="ECO:0000313" key="4">
    <source>
        <dbReference type="EMBL" id="SFZ73946.1"/>
    </source>
</evidence>
<sequence length="259" mass="28932">MRFFLAWLGLLALTSFAQARSLAELVFAVRPLPPYMEPTPNGYRGAHIDIMQTLAKRLGVNLRLQECPTLRCLRMLEDGSVDVSMGFAREPSREAYLYFVQPPYASPTRTLFYLRQNEVRPLATLSELNSFRVGLVRGVFYSDALAKIPEHQRDYAPDMESNFRKLVAGRVDVVPAGINVGTRVVEKLSLAADVKLAQLSLVVNTERYISLSRLSPWYAQRGLLEREFAAMLAAGQVAAILARYEEGQHSTRPAAPSGQ</sequence>
<accession>A0A1K2HCB8</accession>
<dbReference type="Proteomes" id="UP000186513">
    <property type="component" value="Unassembled WGS sequence"/>
</dbReference>
<dbReference type="EMBL" id="FPKR01000003">
    <property type="protein sequence ID" value="SFZ73946.1"/>
    <property type="molecule type" value="Genomic_DNA"/>
</dbReference>
<name>A0A1K2HCB8_9NEIS</name>
<evidence type="ECO:0000259" key="3">
    <source>
        <dbReference type="Pfam" id="PF00497"/>
    </source>
</evidence>
<dbReference type="RefSeq" id="WP_072427570.1">
    <property type="nucleotide sequence ID" value="NZ_FPKR01000003.1"/>
</dbReference>
<dbReference type="OrthoDB" id="8907081at2"/>
<evidence type="ECO:0000256" key="1">
    <source>
        <dbReference type="ARBA" id="ARBA00022729"/>
    </source>
</evidence>
<dbReference type="AlphaFoldDB" id="A0A1K2HCB8"/>
<proteinExistence type="predicted"/>